<organism evidence="1 2">
    <name type="scientific">Acidovorax carolinensis</name>
    <dbReference type="NCBI Taxonomy" id="553814"/>
    <lineage>
        <taxon>Bacteria</taxon>
        <taxon>Pseudomonadati</taxon>
        <taxon>Pseudomonadota</taxon>
        <taxon>Betaproteobacteria</taxon>
        <taxon>Burkholderiales</taxon>
        <taxon>Comamonadaceae</taxon>
        <taxon>Acidovorax</taxon>
    </lineage>
</organism>
<proteinExistence type="predicted"/>
<dbReference type="AlphaFoldDB" id="A0A240UI19"/>
<gene>
    <name evidence="1" type="ORF">CBP36_19420</name>
</gene>
<protein>
    <recommendedName>
        <fullName evidence="3">Chemotaxis protein</fullName>
    </recommendedName>
</protein>
<evidence type="ECO:0008006" key="3">
    <source>
        <dbReference type="Google" id="ProtNLM"/>
    </source>
</evidence>
<dbReference type="OrthoDB" id="1007707at2"/>
<geneLocation type="plasmid" evidence="1 2">
    <name>pACP4.1</name>
</geneLocation>
<keyword evidence="1" id="KW-0614">Plasmid</keyword>
<dbReference type="KEGG" id="acis:CBP35_19370"/>
<dbReference type="Proteomes" id="UP000194440">
    <property type="component" value="Plasmid pACP4.1"/>
</dbReference>
<name>A0A240UI19_9BURK</name>
<reference evidence="1" key="1">
    <citation type="submission" date="2017-05" db="EMBL/GenBank/DDBJ databases">
        <title>Polyphasic characterization of four soil-derived phenanthrene-degrading Acidovorax strains and proposal of Acidovorax phenanthrenivorans sp. nov.</title>
        <authorList>
            <person name="Singleton D."/>
            <person name="Lee J."/>
            <person name="Dickey A.N."/>
            <person name="Stroud A."/>
            <person name="Scholl E.H."/>
            <person name="Wright F.A."/>
            <person name="Aitken M.D."/>
        </authorList>
    </citation>
    <scope>NUCLEOTIDE SEQUENCE</scope>
    <source>
        <strain evidence="1">P4</strain>
        <plasmid evidence="1">pACP4.1</plasmid>
    </source>
</reference>
<dbReference type="EMBL" id="CP021367">
    <property type="protein sequence ID" value="ART61141.1"/>
    <property type="molecule type" value="Genomic_DNA"/>
</dbReference>
<sequence>MNAQRRNLIKAVLADLADLRGRVETIQSEEQDAFDNMPESLQATERGQANEAASEALDEALSAFDEIGSSLNEAMA</sequence>
<accession>A0A240UI19</accession>
<dbReference type="KEGG" id="acip:CBP36_19420"/>
<dbReference type="RefSeq" id="WP_086928914.1">
    <property type="nucleotide sequence ID" value="NZ_CP021363.1"/>
</dbReference>
<evidence type="ECO:0000313" key="2">
    <source>
        <dbReference type="Proteomes" id="UP000194440"/>
    </source>
</evidence>
<evidence type="ECO:0000313" key="1">
    <source>
        <dbReference type="EMBL" id="ART61141.1"/>
    </source>
</evidence>
<keyword evidence="2" id="KW-1185">Reference proteome</keyword>